<evidence type="ECO:0000256" key="6">
    <source>
        <dbReference type="ARBA" id="ARBA00023004"/>
    </source>
</evidence>
<keyword evidence="2 11" id="KW-0813">Transport</keyword>
<evidence type="ECO:0000256" key="5">
    <source>
        <dbReference type="ARBA" id="ARBA00022692"/>
    </source>
</evidence>
<organism evidence="15 16">
    <name type="scientific">Parahalioglobus pacificus</name>
    <dbReference type="NCBI Taxonomy" id="930806"/>
    <lineage>
        <taxon>Bacteria</taxon>
        <taxon>Pseudomonadati</taxon>
        <taxon>Pseudomonadota</taxon>
        <taxon>Gammaproteobacteria</taxon>
        <taxon>Cellvibrionales</taxon>
        <taxon>Halieaceae</taxon>
        <taxon>Parahalioglobus</taxon>
    </lineage>
</organism>
<dbReference type="SUPFAM" id="SSF56935">
    <property type="entry name" value="Porins"/>
    <property type="match status" value="1"/>
</dbReference>
<keyword evidence="3 11" id="KW-1134">Transmembrane beta strand</keyword>
<evidence type="ECO:0000256" key="9">
    <source>
        <dbReference type="ARBA" id="ARBA00023136"/>
    </source>
</evidence>
<keyword evidence="4" id="KW-0410">Iron transport</keyword>
<evidence type="ECO:0000259" key="13">
    <source>
        <dbReference type="Pfam" id="PF00593"/>
    </source>
</evidence>
<reference evidence="15" key="2">
    <citation type="submission" date="2020-09" db="EMBL/GenBank/DDBJ databases">
        <authorList>
            <person name="Sun Q."/>
            <person name="Kim S."/>
        </authorList>
    </citation>
    <scope>NUCLEOTIDE SEQUENCE</scope>
    <source>
        <strain evidence="15">KCTC 23430</strain>
    </source>
</reference>
<evidence type="ECO:0000256" key="11">
    <source>
        <dbReference type="PROSITE-ProRule" id="PRU01360"/>
    </source>
</evidence>
<dbReference type="AlphaFoldDB" id="A0A918XLS1"/>
<dbReference type="InterPro" id="IPR012910">
    <property type="entry name" value="Plug_dom"/>
</dbReference>
<keyword evidence="10 11" id="KW-0998">Cell outer membrane</keyword>
<reference evidence="15" key="1">
    <citation type="journal article" date="2014" name="Int. J. Syst. Evol. Microbiol.">
        <title>Complete genome sequence of Corynebacterium casei LMG S-19264T (=DSM 44701T), isolated from a smear-ripened cheese.</title>
        <authorList>
            <consortium name="US DOE Joint Genome Institute (JGI-PGF)"/>
            <person name="Walter F."/>
            <person name="Albersmeier A."/>
            <person name="Kalinowski J."/>
            <person name="Ruckert C."/>
        </authorList>
    </citation>
    <scope>NUCLEOTIDE SEQUENCE</scope>
    <source>
        <strain evidence="15">KCTC 23430</strain>
    </source>
</reference>
<dbReference type="InterPro" id="IPR000531">
    <property type="entry name" value="Beta-barrel_TonB"/>
</dbReference>
<dbReference type="GO" id="GO:0009279">
    <property type="term" value="C:cell outer membrane"/>
    <property type="evidence" value="ECO:0007669"/>
    <property type="project" value="UniProtKB-SubCell"/>
</dbReference>
<keyword evidence="7" id="KW-0406">Ion transport</keyword>
<dbReference type="Pfam" id="PF00593">
    <property type="entry name" value="TonB_dep_Rec_b-barrel"/>
    <property type="match status" value="1"/>
</dbReference>
<name>A0A918XLS1_9GAMM</name>
<dbReference type="EMBL" id="BMYM01000003">
    <property type="protein sequence ID" value="GHD38318.1"/>
    <property type="molecule type" value="Genomic_DNA"/>
</dbReference>
<keyword evidence="9 11" id="KW-0472">Membrane</keyword>
<dbReference type="InterPro" id="IPR036942">
    <property type="entry name" value="Beta-barrel_TonB_sf"/>
</dbReference>
<evidence type="ECO:0000259" key="14">
    <source>
        <dbReference type="Pfam" id="PF07715"/>
    </source>
</evidence>
<evidence type="ECO:0000256" key="1">
    <source>
        <dbReference type="ARBA" id="ARBA00004571"/>
    </source>
</evidence>
<evidence type="ECO:0000256" key="3">
    <source>
        <dbReference type="ARBA" id="ARBA00022452"/>
    </source>
</evidence>
<proteinExistence type="inferred from homology"/>
<evidence type="ECO:0000256" key="12">
    <source>
        <dbReference type="RuleBase" id="RU003357"/>
    </source>
</evidence>
<keyword evidence="6" id="KW-0408">Iron</keyword>
<dbReference type="Pfam" id="PF07715">
    <property type="entry name" value="Plug"/>
    <property type="match status" value="1"/>
</dbReference>
<accession>A0A918XLS1</accession>
<evidence type="ECO:0000256" key="4">
    <source>
        <dbReference type="ARBA" id="ARBA00022496"/>
    </source>
</evidence>
<feature type="domain" description="TonB-dependent receptor-like beta-barrel" evidence="13">
    <location>
        <begin position="414"/>
        <end position="782"/>
    </location>
</feature>
<evidence type="ECO:0000256" key="8">
    <source>
        <dbReference type="ARBA" id="ARBA00023077"/>
    </source>
</evidence>
<evidence type="ECO:0000313" key="15">
    <source>
        <dbReference type="EMBL" id="GHD38318.1"/>
    </source>
</evidence>
<keyword evidence="16" id="KW-1185">Reference proteome</keyword>
<keyword evidence="5 11" id="KW-0812">Transmembrane</keyword>
<evidence type="ECO:0000256" key="2">
    <source>
        <dbReference type="ARBA" id="ARBA00022448"/>
    </source>
</evidence>
<dbReference type="PROSITE" id="PS52016">
    <property type="entry name" value="TONB_DEPENDENT_REC_3"/>
    <property type="match status" value="1"/>
</dbReference>
<comment type="similarity">
    <text evidence="11 12">Belongs to the TonB-dependent receptor family.</text>
</comment>
<comment type="subcellular location">
    <subcellularLocation>
        <location evidence="1 11">Cell outer membrane</location>
        <topology evidence="1 11">Multi-pass membrane protein</topology>
    </subcellularLocation>
</comment>
<dbReference type="Proteomes" id="UP000644693">
    <property type="component" value="Unassembled WGS sequence"/>
</dbReference>
<dbReference type="PANTHER" id="PTHR32552:SF81">
    <property type="entry name" value="TONB-DEPENDENT OUTER MEMBRANE RECEPTOR"/>
    <property type="match status" value="1"/>
</dbReference>
<evidence type="ECO:0000313" key="16">
    <source>
        <dbReference type="Proteomes" id="UP000644693"/>
    </source>
</evidence>
<dbReference type="PANTHER" id="PTHR32552">
    <property type="entry name" value="FERRICHROME IRON RECEPTOR-RELATED"/>
    <property type="match status" value="1"/>
</dbReference>
<keyword evidence="15" id="KW-0675">Receptor</keyword>
<dbReference type="InterPro" id="IPR039426">
    <property type="entry name" value="TonB-dep_rcpt-like"/>
</dbReference>
<evidence type="ECO:0000256" key="10">
    <source>
        <dbReference type="ARBA" id="ARBA00023237"/>
    </source>
</evidence>
<dbReference type="Gene3D" id="2.40.170.20">
    <property type="entry name" value="TonB-dependent receptor, beta-barrel domain"/>
    <property type="match status" value="2"/>
</dbReference>
<feature type="domain" description="TonB-dependent receptor plug" evidence="14">
    <location>
        <begin position="51"/>
        <end position="159"/>
    </location>
</feature>
<protein>
    <submittedName>
        <fullName evidence="15">TonB-dependent receptor</fullName>
    </submittedName>
</protein>
<gene>
    <name evidence="15" type="ORF">GCM10007053_28740</name>
</gene>
<dbReference type="GO" id="GO:0006826">
    <property type="term" value="P:iron ion transport"/>
    <property type="evidence" value="ECO:0007669"/>
    <property type="project" value="UniProtKB-KW"/>
</dbReference>
<comment type="caution">
    <text evidence="15">The sequence shown here is derived from an EMBL/GenBank/DDBJ whole genome shotgun (WGS) entry which is preliminary data.</text>
</comment>
<keyword evidence="8 12" id="KW-0798">TonB box</keyword>
<sequence>MQAVPINKHIPFVPSSIALGIVASMVSVPQQAGAQALEEIIVTARRRVQDVQDIPMAITAFDEKALREGMVRGFEDYVRDLTSVTFGTSGPGASTIAFRGAVSQPSGFDTISSSTLYLDEIPITRDGQNPDVRLYDVERLEALSGPQPTLYGAGSQSGTLKIVTNKPNTEETDGWVMAEAGTIMSEGDPSYNVSGALNLVAIPDTLAIRLVGFYEEEGGYIDNVLGTTSVFSPENGDRDNADKVEDDINDWVAKGARVFVRWTPNENWIIDAGVAYQSSELGAGFDYNPAFGDLNTVKFKDEKRDDEWYNLSLTIQGDLGFADLTIAGGTHNRKIDYDLDSTAYMTAYKVNGLDLAEYYTGIREFLDYDTCAVTYGCYLFVNYNDFGADPTAQISLDQEVTSFAQEIRLVSKDTGDNKFNWLVGAFYEDTDNEWDYLSFVDDLAANGGGGSIFTYYGVEPTNDWFDQGFRADKTYNGLAGNSLNGQLQNVETIAVFAEGSYRLTEDITLTAGGRWFETDRSVAENSLFVGNVFDNFDVVETTEDFSPRLNVTWTPTDDSLIYATYSEGVRVGGQNGGVTQNPASIQLGAPQFFGPDKLKNHEIGAKATWMDGRLLTNLTAFVMDWEDYQIQVDLPVAGSTTVNAGNASIDGAEGNIAFAFAEGWELSAAATYLDARIDDDIILNNGVIVAGEKGDPLPVVPEWKVAASLQYGTELPWSGLTGVARFDYNYVDESVNGTNASVSLFGASTSSPQVQPSYDVGSLYFSVESVNGWSAWIGVDNLWDERAITFISPRFSDDRVFTLRPREISVGWRMDF</sequence>
<evidence type="ECO:0000256" key="7">
    <source>
        <dbReference type="ARBA" id="ARBA00023065"/>
    </source>
</evidence>